<name>A0A935CDA3_9MICO</name>
<dbReference type="Pfam" id="PF12900">
    <property type="entry name" value="Pyridox_ox_2"/>
    <property type="match status" value="1"/>
</dbReference>
<organism evidence="1 2">
    <name type="scientific">Candidatus Phosphoribacter hodrii</name>
    <dbReference type="NCBI Taxonomy" id="2953743"/>
    <lineage>
        <taxon>Bacteria</taxon>
        <taxon>Bacillati</taxon>
        <taxon>Actinomycetota</taxon>
        <taxon>Actinomycetes</taxon>
        <taxon>Micrococcales</taxon>
        <taxon>Dermatophilaceae</taxon>
        <taxon>Candidatus Phosphoribacter</taxon>
    </lineage>
</organism>
<dbReference type="EMBL" id="JADIXZ010000003">
    <property type="protein sequence ID" value="MBK6300230.1"/>
    <property type="molecule type" value="Genomic_DNA"/>
</dbReference>
<dbReference type="Proteomes" id="UP000718281">
    <property type="component" value="Unassembled WGS sequence"/>
</dbReference>
<dbReference type="InterPro" id="IPR024747">
    <property type="entry name" value="Pyridox_Oxase-rel"/>
</dbReference>
<dbReference type="SUPFAM" id="SSF50475">
    <property type="entry name" value="FMN-binding split barrel"/>
    <property type="match status" value="1"/>
</dbReference>
<gene>
    <name evidence="1" type="ORF">IPF40_03970</name>
</gene>
<reference evidence="1 2" key="1">
    <citation type="submission" date="2020-10" db="EMBL/GenBank/DDBJ databases">
        <title>Connecting structure to function with the recovery of over 1000 high-quality activated sludge metagenome-assembled genomes encoding full-length rRNA genes using long-read sequencing.</title>
        <authorList>
            <person name="Singleton C.M."/>
            <person name="Petriglieri F."/>
            <person name="Kristensen J.M."/>
            <person name="Kirkegaard R.H."/>
            <person name="Michaelsen T.Y."/>
            <person name="Andersen M.H."/>
            <person name="Karst S.M."/>
            <person name="Dueholm M.S."/>
            <person name="Nielsen P.H."/>
            <person name="Albertsen M."/>
        </authorList>
    </citation>
    <scope>NUCLEOTIDE SEQUENCE [LARGE SCALE GENOMIC DNA]</scope>
    <source>
        <strain evidence="1">AalE_18-Q3-R2-46_BAT3C.188</strain>
    </source>
</reference>
<protein>
    <submittedName>
        <fullName evidence="1">Pyridoxamine 5'-phosphate oxidase family protein</fullName>
    </submittedName>
</protein>
<proteinExistence type="predicted"/>
<dbReference type="Gene3D" id="2.30.110.10">
    <property type="entry name" value="Electron Transport, Fmn-binding Protein, Chain A"/>
    <property type="match status" value="1"/>
</dbReference>
<sequence>MSQDYRIVELSTQECWEILDRERFGRLAVAVNGDPDIFPINFLVDDQKLLMRTAPGTKLTELVINSAVAVEADGRDGDTAWSVVLKGVARMVDSFSETYADDGKALETWLPSEKPIYVEIIARSMSGRRFLRGSAV</sequence>
<accession>A0A935CDA3</accession>
<evidence type="ECO:0000313" key="1">
    <source>
        <dbReference type="EMBL" id="MBK6300230.1"/>
    </source>
</evidence>
<evidence type="ECO:0000313" key="2">
    <source>
        <dbReference type="Proteomes" id="UP000718281"/>
    </source>
</evidence>
<dbReference type="InterPro" id="IPR012349">
    <property type="entry name" value="Split_barrel_FMN-bd"/>
</dbReference>
<dbReference type="AlphaFoldDB" id="A0A935CDA3"/>
<comment type="caution">
    <text evidence="1">The sequence shown here is derived from an EMBL/GenBank/DDBJ whole genome shotgun (WGS) entry which is preliminary data.</text>
</comment>